<dbReference type="Proteomes" id="UP000316806">
    <property type="component" value="Chromosome"/>
</dbReference>
<organism evidence="9 10">
    <name type="scientific">Streptomyces spectabilis</name>
    <dbReference type="NCBI Taxonomy" id="68270"/>
    <lineage>
        <taxon>Bacteria</taxon>
        <taxon>Bacillati</taxon>
        <taxon>Actinomycetota</taxon>
        <taxon>Actinomycetes</taxon>
        <taxon>Kitasatosporales</taxon>
        <taxon>Streptomycetaceae</taxon>
        <taxon>Streptomyces</taxon>
    </lineage>
</organism>
<proteinExistence type="predicted"/>
<feature type="domain" description="Copper resistance protein D" evidence="8">
    <location>
        <begin position="263"/>
        <end position="362"/>
    </location>
</feature>
<feature type="region of interest" description="Disordered" evidence="6">
    <location>
        <begin position="1"/>
        <end position="51"/>
    </location>
</feature>
<dbReference type="Pfam" id="PF05425">
    <property type="entry name" value="CopD"/>
    <property type="match status" value="1"/>
</dbReference>
<keyword evidence="2" id="KW-1003">Cell membrane</keyword>
<feature type="transmembrane region" description="Helical" evidence="7">
    <location>
        <begin position="133"/>
        <end position="156"/>
    </location>
</feature>
<evidence type="ECO:0000256" key="5">
    <source>
        <dbReference type="ARBA" id="ARBA00023136"/>
    </source>
</evidence>
<evidence type="ECO:0000256" key="6">
    <source>
        <dbReference type="SAM" id="MobiDB-lite"/>
    </source>
</evidence>
<feature type="transmembrane region" description="Helical" evidence="7">
    <location>
        <begin position="347"/>
        <end position="369"/>
    </location>
</feature>
<sequence>MTGEDRVVTIRPSVETGDSLGAGSRAAAEGEASAEAATAPHAGRRAARGRPSPGRAVAVLVLVAVAAVVPLFGPAAVLDGTGEAEAPGTQGITFLRTVLVAALCVQLGEVFLRRVARRVPGAPMASAPRAWGWWAAGAGFVAALGLASVVASGNLVPQQPSDLDVGGLYASRDGRLALLEVNAFVVAALCARTRRPGSAVLPLAAVVVAEALRAHPPTEDAALVGSGLTLVHLTCAALWAGGLLYALRILWRWRTSAPEAAVAVLGLYARVAAVLFAAITATGIASTLRRMPPDTVVDQLTATAYGRTMLAKLLLVAVVAILALLARRRLRRYSGGDRIAACAPARAEVCVLGAVVAVSALLTAVPLPIRW</sequence>
<evidence type="ECO:0000256" key="3">
    <source>
        <dbReference type="ARBA" id="ARBA00022692"/>
    </source>
</evidence>
<evidence type="ECO:0000256" key="7">
    <source>
        <dbReference type="SAM" id="Phobius"/>
    </source>
</evidence>
<feature type="transmembrane region" description="Helical" evidence="7">
    <location>
        <begin position="304"/>
        <end position="326"/>
    </location>
</feature>
<dbReference type="RefSeq" id="WP_144002706.1">
    <property type="nucleotide sequence ID" value="NZ_CP040916.1"/>
</dbReference>
<keyword evidence="5 7" id="KW-0472">Membrane</keyword>
<feature type="transmembrane region" description="Helical" evidence="7">
    <location>
        <begin position="221"/>
        <end position="247"/>
    </location>
</feature>
<dbReference type="GO" id="GO:0006825">
    <property type="term" value="P:copper ion transport"/>
    <property type="evidence" value="ECO:0007669"/>
    <property type="project" value="InterPro"/>
</dbReference>
<feature type="transmembrane region" description="Helical" evidence="7">
    <location>
        <begin position="54"/>
        <end position="73"/>
    </location>
</feature>
<feature type="compositionally biased region" description="Low complexity" evidence="6">
    <location>
        <begin position="19"/>
        <end position="41"/>
    </location>
</feature>
<protein>
    <recommendedName>
        <fullName evidence="8">Copper resistance protein D domain-containing protein</fullName>
    </recommendedName>
</protein>
<evidence type="ECO:0000313" key="10">
    <source>
        <dbReference type="Proteomes" id="UP000316806"/>
    </source>
</evidence>
<keyword evidence="3 7" id="KW-0812">Transmembrane</keyword>
<evidence type="ECO:0000259" key="8">
    <source>
        <dbReference type="Pfam" id="PF05425"/>
    </source>
</evidence>
<dbReference type="EMBL" id="CP040916">
    <property type="protein sequence ID" value="QDQ10791.1"/>
    <property type="molecule type" value="Genomic_DNA"/>
</dbReference>
<dbReference type="PANTHER" id="PTHR34820:SF4">
    <property type="entry name" value="INNER MEMBRANE PROTEIN YEBZ"/>
    <property type="match status" value="1"/>
</dbReference>
<accession>A0A516R568</accession>
<feature type="transmembrane region" description="Helical" evidence="7">
    <location>
        <begin position="93"/>
        <end position="112"/>
    </location>
</feature>
<gene>
    <name evidence="9" type="ORF">FH965_09540</name>
</gene>
<dbReference type="AlphaFoldDB" id="A0A516R568"/>
<dbReference type="PANTHER" id="PTHR34820">
    <property type="entry name" value="INNER MEMBRANE PROTEIN YEBZ"/>
    <property type="match status" value="1"/>
</dbReference>
<keyword evidence="4 7" id="KW-1133">Transmembrane helix</keyword>
<evidence type="ECO:0000256" key="4">
    <source>
        <dbReference type="ARBA" id="ARBA00022989"/>
    </source>
</evidence>
<evidence type="ECO:0000256" key="1">
    <source>
        <dbReference type="ARBA" id="ARBA00004651"/>
    </source>
</evidence>
<dbReference type="InterPro" id="IPR008457">
    <property type="entry name" value="Cu-R_CopD_dom"/>
</dbReference>
<comment type="subcellular location">
    <subcellularLocation>
        <location evidence="1">Cell membrane</location>
        <topology evidence="1">Multi-pass membrane protein</topology>
    </subcellularLocation>
</comment>
<feature type="transmembrane region" description="Helical" evidence="7">
    <location>
        <begin position="259"/>
        <end position="284"/>
    </location>
</feature>
<dbReference type="GO" id="GO:0005886">
    <property type="term" value="C:plasma membrane"/>
    <property type="evidence" value="ECO:0007669"/>
    <property type="project" value="UniProtKB-SubCell"/>
</dbReference>
<dbReference type="InterPro" id="IPR032694">
    <property type="entry name" value="CopC/D"/>
</dbReference>
<reference evidence="9 10" key="1">
    <citation type="journal article" date="2019" name="J. Ind. Microbiol. Biotechnol.">
        <title>The complete genomic sequence of Streptomyces spectabilis NRRL-2792 and identification of secondary metabolite biosynthetic gene clusters.</title>
        <authorList>
            <person name="Sinha A."/>
            <person name="Phillips-Salemka S."/>
            <person name="Niraula T.A."/>
            <person name="Short K.A."/>
            <person name="Niraula N.P."/>
        </authorList>
    </citation>
    <scope>NUCLEOTIDE SEQUENCE [LARGE SCALE GENOMIC DNA]</scope>
    <source>
        <strain evidence="9 10">NRRL 2792</strain>
    </source>
</reference>
<evidence type="ECO:0000256" key="2">
    <source>
        <dbReference type="ARBA" id="ARBA00022475"/>
    </source>
</evidence>
<evidence type="ECO:0000313" key="9">
    <source>
        <dbReference type="EMBL" id="QDQ10791.1"/>
    </source>
</evidence>
<name>A0A516R568_STRST</name>